<dbReference type="PANTHER" id="PTHR43280">
    <property type="entry name" value="ARAC-FAMILY TRANSCRIPTIONAL REGULATOR"/>
    <property type="match status" value="1"/>
</dbReference>
<dbReference type="Proteomes" id="UP000220840">
    <property type="component" value="Unassembled WGS sequence"/>
</dbReference>
<dbReference type="PROSITE" id="PS00041">
    <property type="entry name" value="HTH_ARAC_FAMILY_1"/>
    <property type="match status" value="1"/>
</dbReference>
<dbReference type="EMBL" id="PDCJ01000004">
    <property type="protein sequence ID" value="PEG29348.1"/>
    <property type="molecule type" value="Genomic_DNA"/>
</dbReference>
<keyword evidence="2" id="KW-0238">DNA-binding</keyword>
<dbReference type="InterPro" id="IPR009057">
    <property type="entry name" value="Homeodomain-like_sf"/>
</dbReference>
<name>A0A2A7ME10_9CLOT</name>
<dbReference type="EMBL" id="UWJD01000001">
    <property type="protein sequence ID" value="VCT82991.1"/>
    <property type="molecule type" value="Genomic_DNA"/>
</dbReference>
<keyword evidence="3" id="KW-0804">Transcription</keyword>
<evidence type="ECO:0000256" key="1">
    <source>
        <dbReference type="ARBA" id="ARBA00023015"/>
    </source>
</evidence>
<dbReference type="InterPro" id="IPR003313">
    <property type="entry name" value="AraC-bd"/>
</dbReference>
<proteinExistence type="predicted"/>
<dbReference type="Pfam" id="PF02311">
    <property type="entry name" value="AraC_binding"/>
    <property type="match status" value="1"/>
</dbReference>
<keyword evidence="8" id="KW-1185">Reference proteome</keyword>
<evidence type="ECO:0000313" key="7">
    <source>
        <dbReference type="EMBL" id="VCT82991.1"/>
    </source>
</evidence>
<evidence type="ECO:0000313" key="8">
    <source>
        <dbReference type="Proteomes" id="UP000220840"/>
    </source>
</evidence>
<protein>
    <submittedName>
        <fullName evidence="6">AraC family transcriptional regulator</fullName>
    </submittedName>
    <submittedName>
        <fullName evidence="7">Regulatory protein SoxS</fullName>
    </submittedName>
    <submittedName>
        <fullName evidence="5">Transcriptional regulator UxuR</fullName>
    </submittedName>
</protein>
<dbReference type="PANTHER" id="PTHR43280:SF2">
    <property type="entry name" value="HTH-TYPE TRANSCRIPTIONAL REGULATOR EXSA"/>
    <property type="match status" value="1"/>
</dbReference>
<dbReference type="OrthoDB" id="9799319at2"/>
<evidence type="ECO:0000313" key="9">
    <source>
        <dbReference type="Proteomes" id="UP000431451"/>
    </source>
</evidence>
<dbReference type="EMBL" id="CAKJVE010000004">
    <property type="protein sequence ID" value="CAG9711308.1"/>
    <property type="molecule type" value="Genomic_DNA"/>
</dbReference>
<reference evidence="5" key="3">
    <citation type="submission" date="2021-10" db="EMBL/GenBank/DDBJ databases">
        <authorList>
            <person name="Mesa V."/>
        </authorList>
    </citation>
    <scope>NUCLEOTIDE SEQUENCE</scope>
    <source>
        <strain evidence="5">CC3_PB</strain>
    </source>
</reference>
<dbReference type="SMART" id="SM00342">
    <property type="entry name" value="HTH_ARAC"/>
    <property type="match status" value="1"/>
</dbReference>
<dbReference type="PROSITE" id="PS01124">
    <property type="entry name" value="HTH_ARAC_FAMILY_2"/>
    <property type="match status" value="1"/>
</dbReference>
<dbReference type="SUPFAM" id="SSF51215">
    <property type="entry name" value="Regulatory protein AraC"/>
    <property type="match status" value="1"/>
</dbReference>
<dbReference type="Pfam" id="PF12833">
    <property type="entry name" value="HTH_18"/>
    <property type="match status" value="1"/>
</dbReference>
<evidence type="ECO:0000259" key="4">
    <source>
        <dbReference type="PROSITE" id="PS01124"/>
    </source>
</evidence>
<dbReference type="CDD" id="cd02208">
    <property type="entry name" value="cupin_RmlC-like"/>
    <property type="match status" value="1"/>
</dbReference>
<evidence type="ECO:0000313" key="6">
    <source>
        <dbReference type="EMBL" id="PEG29348.1"/>
    </source>
</evidence>
<dbReference type="GO" id="GO:0003700">
    <property type="term" value="F:DNA-binding transcription factor activity"/>
    <property type="evidence" value="ECO:0007669"/>
    <property type="project" value="InterPro"/>
</dbReference>
<dbReference type="Proteomes" id="UP000431451">
    <property type="component" value="Unassembled WGS sequence"/>
</dbReference>
<accession>A0A2A7ME10</accession>
<dbReference type="InterPro" id="IPR014710">
    <property type="entry name" value="RmlC-like_jellyroll"/>
</dbReference>
<dbReference type="GO" id="GO:0043565">
    <property type="term" value="F:sequence-specific DNA binding"/>
    <property type="evidence" value="ECO:0007669"/>
    <property type="project" value="InterPro"/>
</dbReference>
<organism evidence="6 8">
    <name type="scientific">Clostridium neonatale</name>
    <dbReference type="NCBI Taxonomy" id="137838"/>
    <lineage>
        <taxon>Bacteria</taxon>
        <taxon>Bacillati</taxon>
        <taxon>Bacillota</taxon>
        <taxon>Clostridia</taxon>
        <taxon>Eubacteriales</taxon>
        <taxon>Clostridiaceae</taxon>
        <taxon>Clostridium</taxon>
    </lineage>
</organism>
<evidence type="ECO:0000256" key="3">
    <source>
        <dbReference type="ARBA" id="ARBA00023163"/>
    </source>
</evidence>
<dbReference type="STRING" id="137838.GCA_001458595_00829"/>
<dbReference type="Proteomes" id="UP000789738">
    <property type="component" value="Unassembled WGS sequence"/>
</dbReference>
<evidence type="ECO:0000256" key="2">
    <source>
        <dbReference type="ARBA" id="ARBA00023125"/>
    </source>
</evidence>
<dbReference type="SUPFAM" id="SSF46689">
    <property type="entry name" value="Homeodomain-like"/>
    <property type="match status" value="2"/>
</dbReference>
<dbReference type="InterPro" id="IPR018062">
    <property type="entry name" value="HTH_AraC-typ_CS"/>
</dbReference>
<evidence type="ECO:0000313" key="5">
    <source>
        <dbReference type="EMBL" id="CAG9711308.1"/>
    </source>
</evidence>
<reference evidence="7 9" key="2">
    <citation type="submission" date="2018-06" db="EMBL/GenBank/DDBJ databases">
        <authorList>
            <consortium name="IHU Genomes"/>
        </authorList>
    </citation>
    <scope>NUCLEOTIDE SEQUENCE [LARGE SCALE GENOMIC DNA]</scope>
    <source>
        <strain evidence="7 9">NEC25</strain>
    </source>
</reference>
<dbReference type="InterPro" id="IPR037923">
    <property type="entry name" value="HTH-like"/>
</dbReference>
<dbReference type="AlphaFoldDB" id="A0A2A7ME10"/>
<dbReference type="Gene3D" id="2.60.120.10">
    <property type="entry name" value="Jelly Rolls"/>
    <property type="match status" value="1"/>
</dbReference>
<gene>
    <name evidence="7" type="primary">soxS</name>
    <name evidence="5" type="ORF">CNEO_45213</name>
    <name evidence="7" type="ORF">CNEONATNEC25_00584</name>
    <name evidence="6" type="ORF">CQ394_18440</name>
</gene>
<dbReference type="InterPro" id="IPR018060">
    <property type="entry name" value="HTH_AraC"/>
</dbReference>
<reference evidence="6 8" key="1">
    <citation type="submission" date="2017-10" db="EMBL/GenBank/DDBJ databases">
        <title>Effective Description of Clostridium neonatale sp. nov. linked to necrotizing enterocolitis in neonates and a clarification of species assignable to the genus Clostridium (Prazmowski 1880) emend. Lawson and Rainey 2016.</title>
        <authorList>
            <person name="Bernard K."/>
            <person name="Burdz T."/>
            <person name="Wiebe D."/>
            <person name="Balcewich B."/>
            <person name="Alfa M."/>
            <person name="Bernier A.-M."/>
        </authorList>
    </citation>
    <scope>NUCLEOTIDE SEQUENCE [LARGE SCALE GENOMIC DNA]</scope>
    <source>
        <strain evidence="6 8">LCDC99A005</strain>
    </source>
</reference>
<keyword evidence="1" id="KW-0805">Transcription regulation</keyword>
<dbReference type="Gene3D" id="1.10.10.60">
    <property type="entry name" value="Homeodomain-like"/>
    <property type="match status" value="2"/>
</dbReference>
<sequence>MLKYEAYHFGENNLFSSFHNYNFNYTKNLHRSFEFVYVKEGNIEICINTRSFTLKKNQCALILPYESHSFSTKDYSDSYICVFSPEYISTFNNMAYGKFLENPVFELSNISQNLVINNIFNPNNNILQIKSILYLICYELLEQTTLLEATKTDYELLHKILNYIQENFTKDISLNHVANKFGYSYTYISKYLNSILGISFNDFINENRISYAIHLLKNTDLSITDISFSCGYSSIRSFNRNFLKIVNTTPKNYKNNLINKNIT</sequence>
<feature type="domain" description="HTH araC/xylS-type" evidence="4">
    <location>
        <begin position="158"/>
        <end position="256"/>
    </location>
</feature>
<dbReference type="RefSeq" id="WP_058293763.1">
    <property type="nucleotide sequence ID" value="NZ_CAKJVE010000004.1"/>
</dbReference>